<sequence>MTEISLPNGCQFLGWGGSGYVYKVNDKIALKRSITAQDSRMKNEHLIFDLLEQQRSPCPNIIRSFFRLPDLNFMQFLPGGSLEVRLQSKQARDPDTQRVVNVTAREPYHLIIRWMTELSDAAAWLESLGFAHGDIRPSNLLLDSRDHLKLSDFDNTARVGEEVEVGTAPYARILGPEAGTGCGTFGFLGPRTEQFAIGTVYYYLLRGYEPYDNVRFGKYHGRIVVDMLQRMEFPKLEDGSKDDTIIKQCWQHGFESICALARTIGSLTNGQDNRAEAIPQDLFQKIQEECRQIVLDGQLSSEGLV</sequence>
<gene>
    <name evidence="2" type="ORF">B0J12DRAFT_587214</name>
</gene>
<reference evidence="2 3" key="1">
    <citation type="journal article" date="2021" name="Nat. Commun.">
        <title>Genetic determinants of endophytism in the Arabidopsis root mycobiome.</title>
        <authorList>
            <person name="Mesny F."/>
            <person name="Miyauchi S."/>
            <person name="Thiergart T."/>
            <person name="Pickel B."/>
            <person name="Atanasova L."/>
            <person name="Karlsson M."/>
            <person name="Huettel B."/>
            <person name="Barry K.W."/>
            <person name="Haridas S."/>
            <person name="Chen C."/>
            <person name="Bauer D."/>
            <person name="Andreopoulos W."/>
            <person name="Pangilinan J."/>
            <person name="LaButti K."/>
            <person name="Riley R."/>
            <person name="Lipzen A."/>
            <person name="Clum A."/>
            <person name="Drula E."/>
            <person name="Henrissat B."/>
            <person name="Kohler A."/>
            <person name="Grigoriev I.V."/>
            <person name="Martin F.M."/>
            <person name="Hacquard S."/>
        </authorList>
    </citation>
    <scope>NUCLEOTIDE SEQUENCE [LARGE SCALE GENOMIC DNA]</scope>
    <source>
        <strain evidence="2 3">MPI-SDFR-AT-0080</strain>
    </source>
</reference>
<dbReference type="SUPFAM" id="SSF56112">
    <property type="entry name" value="Protein kinase-like (PK-like)"/>
    <property type="match status" value="1"/>
</dbReference>
<dbReference type="EMBL" id="JAGTJR010000108">
    <property type="protein sequence ID" value="KAH7010565.1"/>
    <property type="molecule type" value="Genomic_DNA"/>
</dbReference>
<accession>A0ABQ8FR45</accession>
<dbReference type="SMART" id="SM00220">
    <property type="entry name" value="S_TKc"/>
    <property type="match status" value="1"/>
</dbReference>
<evidence type="ECO:0000259" key="1">
    <source>
        <dbReference type="PROSITE" id="PS50011"/>
    </source>
</evidence>
<dbReference type="InterPro" id="IPR000719">
    <property type="entry name" value="Prot_kinase_dom"/>
</dbReference>
<comment type="caution">
    <text evidence="2">The sequence shown here is derived from an EMBL/GenBank/DDBJ whole genome shotgun (WGS) entry which is preliminary data.</text>
</comment>
<protein>
    <submittedName>
        <fullName evidence="2">Kinase-like domain-containing protein</fullName>
    </submittedName>
</protein>
<organism evidence="2 3">
    <name type="scientific">Macrophomina phaseolina</name>
    <dbReference type="NCBI Taxonomy" id="35725"/>
    <lineage>
        <taxon>Eukaryota</taxon>
        <taxon>Fungi</taxon>
        <taxon>Dikarya</taxon>
        <taxon>Ascomycota</taxon>
        <taxon>Pezizomycotina</taxon>
        <taxon>Dothideomycetes</taxon>
        <taxon>Dothideomycetes incertae sedis</taxon>
        <taxon>Botryosphaeriales</taxon>
        <taxon>Botryosphaeriaceae</taxon>
        <taxon>Macrophomina</taxon>
    </lineage>
</organism>
<name>A0ABQ8FR45_9PEZI</name>
<proteinExistence type="predicted"/>
<dbReference type="Gene3D" id="1.10.510.10">
    <property type="entry name" value="Transferase(Phosphotransferase) domain 1"/>
    <property type="match status" value="1"/>
</dbReference>
<dbReference type="PROSITE" id="PS50011">
    <property type="entry name" value="PROTEIN_KINASE_DOM"/>
    <property type="match status" value="1"/>
</dbReference>
<dbReference type="Proteomes" id="UP000774617">
    <property type="component" value="Unassembled WGS sequence"/>
</dbReference>
<evidence type="ECO:0000313" key="2">
    <source>
        <dbReference type="EMBL" id="KAH7010565.1"/>
    </source>
</evidence>
<dbReference type="InterPro" id="IPR011009">
    <property type="entry name" value="Kinase-like_dom_sf"/>
</dbReference>
<feature type="domain" description="Protein kinase" evidence="1">
    <location>
        <begin position="7"/>
        <end position="305"/>
    </location>
</feature>
<dbReference type="Pfam" id="PF00069">
    <property type="entry name" value="Pkinase"/>
    <property type="match status" value="1"/>
</dbReference>
<dbReference type="PANTHER" id="PTHR44329">
    <property type="entry name" value="SERINE/THREONINE-PROTEIN KINASE TNNI3K-RELATED"/>
    <property type="match status" value="1"/>
</dbReference>
<dbReference type="InterPro" id="IPR051681">
    <property type="entry name" value="Ser/Thr_Kinases-Pseudokinases"/>
</dbReference>
<evidence type="ECO:0000313" key="3">
    <source>
        <dbReference type="Proteomes" id="UP000774617"/>
    </source>
</evidence>
<keyword evidence="3" id="KW-1185">Reference proteome</keyword>
<dbReference type="PANTHER" id="PTHR44329:SF214">
    <property type="entry name" value="PROTEIN KINASE DOMAIN-CONTAINING PROTEIN"/>
    <property type="match status" value="1"/>
</dbReference>